<protein>
    <submittedName>
        <fullName evidence="1">Uncharacterized protein</fullName>
    </submittedName>
</protein>
<sequence>MQEKPEKKANDKKTPRSLAEVSAALNEIYKNLYDINLYIYKSKRKSTIIEIQYYPKSRLDIDFYETSKDRDPMIHSKIGIPPYASDKKRKYDVNWELGGMRYQWNSFLYSLKFRIKYHNRITAKDF</sequence>
<gene>
    <name evidence="1" type="ORF">C4F50_22185</name>
</gene>
<evidence type="ECO:0000313" key="2">
    <source>
        <dbReference type="Proteomes" id="UP000640614"/>
    </source>
</evidence>
<keyword evidence="2" id="KW-1185">Reference proteome</keyword>
<proteinExistence type="predicted"/>
<dbReference type="Proteomes" id="UP000640614">
    <property type="component" value="Unassembled WGS sequence"/>
</dbReference>
<name>A0ABR9TQI0_9FLAO</name>
<dbReference type="EMBL" id="PRDM01000006">
    <property type="protein sequence ID" value="MBE8727634.1"/>
    <property type="molecule type" value="Genomic_DNA"/>
</dbReference>
<reference evidence="1 2" key="1">
    <citation type="submission" date="2018-07" db="EMBL/GenBank/DDBJ databases">
        <title>Genome assembly of strain KB82.</title>
        <authorList>
            <person name="Kukolya J."/>
            <person name="Horvath B."/>
            <person name="Nagy I."/>
            <person name="Toth A."/>
        </authorList>
    </citation>
    <scope>NUCLEOTIDE SEQUENCE [LARGE SCALE GENOMIC DNA]</scope>
    <source>
        <strain evidence="1 2">Kb82</strain>
    </source>
</reference>
<accession>A0ABR9TQI0</accession>
<comment type="caution">
    <text evidence="1">The sequence shown here is derived from an EMBL/GenBank/DDBJ whole genome shotgun (WGS) entry which is preliminary data.</text>
</comment>
<organism evidence="1 2">
    <name type="scientific">Flavobacterium hungaricum</name>
    <dbReference type="NCBI Taxonomy" id="2082725"/>
    <lineage>
        <taxon>Bacteria</taxon>
        <taxon>Pseudomonadati</taxon>
        <taxon>Bacteroidota</taxon>
        <taxon>Flavobacteriia</taxon>
        <taxon>Flavobacteriales</taxon>
        <taxon>Flavobacteriaceae</taxon>
        <taxon>Flavobacterium</taxon>
    </lineage>
</organism>
<dbReference type="RefSeq" id="WP_228012113.1">
    <property type="nucleotide sequence ID" value="NZ_PRDM01000006.1"/>
</dbReference>
<evidence type="ECO:0000313" key="1">
    <source>
        <dbReference type="EMBL" id="MBE8727634.1"/>
    </source>
</evidence>